<dbReference type="EMBL" id="DQHO01000002">
    <property type="protein sequence ID" value="HCS93104.1"/>
    <property type="molecule type" value="Genomic_DNA"/>
</dbReference>
<evidence type="ECO:0000256" key="1">
    <source>
        <dbReference type="SAM" id="Phobius"/>
    </source>
</evidence>
<accession>A0A3D4S2N8</accession>
<feature type="transmembrane region" description="Helical" evidence="1">
    <location>
        <begin position="123"/>
        <end position="141"/>
    </location>
</feature>
<reference evidence="2 3" key="1">
    <citation type="journal article" date="2018" name="Nat. Biotechnol.">
        <title>A standardized bacterial taxonomy based on genome phylogeny substantially revises the tree of life.</title>
        <authorList>
            <person name="Parks D.H."/>
            <person name="Chuvochina M."/>
            <person name="Waite D.W."/>
            <person name="Rinke C."/>
            <person name="Skarshewski A."/>
            <person name="Chaumeil P.A."/>
            <person name="Hugenholtz P."/>
        </authorList>
    </citation>
    <scope>NUCLEOTIDE SEQUENCE [LARGE SCALE GENOMIC DNA]</scope>
    <source>
        <strain evidence="2">UBA11306</strain>
    </source>
</reference>
<evidence type="ECO:0000313" key="3">
    <source>
        <dbReference type="Proteomes" id="UP000262195"/>
    </source>
</evidence>
<protein>
    <recommendedName>
        <fullName evidence="4">PTS cellobiose transporter subunit IIA</fullName>
    </recommendedName>
</protein>
<keyword evidence="1" id="KW-1133">Transmembrane helix</keyword>
<keyword evidence="1" id="KW-0812">Transmembrane</keyword>
<proteinExistence type="predicted"/>
<dbReference type="Proteomes" id="UP000262195">
    <property type="component" value="Unassembled WGS sequence"/>
</dbReference>
<evidence type="ECO:0000313" key="2">
    <source>
        <dbReference type="EMBL" id="HCS93104.1"/>
    </source>
</evidence>
<feature type="transmembrane region" description="Helical" evidence="1">
    <location>
        <begin position="29"/>
        <end position="48"/>
    </location>
</feature>
<feature type="transmembrane region" description="Helical" evidence="1">
    <location>
        <begin position="54"/>
        <end position="74"/>
    </location>
</feature>
<name>A0A3D4S2N8_9ENTE</name>
<evidence type="ECO:0008006" key="4">
    <source>
        <dbReference type="Google" id="ProtNLM"/>
    </source>
</evidence>
<feature type="transmembrane region" description="Helical" evidence="1">
    <location>
        <begin position="95"/>
        <end position="117"/>
    </location>
</feature>
<sequence>MSNKQAKATMEKKRQEVGLRNMYFNRYLLIRYITAVFFFSNLYWFVFLAGTKSIFLGLPLVLLVGMVVVVWEQIKTYRDHRSEIPSTRLYYRVQLALNAVLCFSVYTPLFTSLFPFVKNSSEGKSVVLLMLVLGALLCVVVERKLQLISRHKDRHYGRIMAYKKAITH</sequence>
<organism evidence="2 3">
    <name type="scientific">Bavariicoccus seileri</name>
    <dbReference type="NCBI Taxonomy" id="549685"/>
    <lineage>
        <taxon>Bacteria</taxon>
        <taxon>Bacillati</taxon>
        <taxon>Bacillota</taxon>
        <taxon>Bacilli</taxon>
        <taxon>Lactobacillales</taxon>
        <taxon>Enterococcaceae</taxon>
        <taxon>Bavariicoccus</taxon>
    </lineage>
</organism>
<dbReference type="STRING" id="1121105.GCA_000421665_02010"/>
<comment type="caution">
    <text evidence="2">The sequence shown here is derived from an EMBL/GenBank/DDBJ whole genome shotgun (WGS) entry which is preliminary data.</text>
</comment>
<dbReference type="AlphaFoldDB" id="A0A3D4S2N8"/>
<gene>
    <name evidence="2" type="ORF">DIW15_00135</name>
</gene>
<keyword evidence="1" id="KW-0472">Membrane</keyword>